<protein>
    <submittedName>
        <fullName evidence="1">Uncharacterized protein</fullName>
    </submittedName>
</protein>
<gene>
    <name evidence="1" type="ORF">TUM19329_07370</name>
</gene>
<evidence type="ECO:0000313" key="1">
    <source>
        <dbReference type="EMBL" id="BCA94376.1"/>
    </source>
</evidence>
<sequence length="55" mass="6294">MYIVYQKIEDLLQNYGKVLTATLNDSLASKPNYSEIWPWAAHAVDIFNGNQSKFS</sequence>
<dbReference type="KEGG" id="lant:TUM19329_07370"/>
<accession>A0A6F8T337</accession>
<name>A0A6F8T337_9GAMM</name>
<evidence type="ECO:0000313" key="2">
    <source>
        <dbReference type="Proteomes" id="UP000502894"/>
    </source>
</evidence>
<dbReference type="AlphaFoldDB" id="A0A6F8T337"/>
<organism evidence="1 2">
    <name type="scientific">Legionella antarctica</name>
    <dbReference type="NCBI Taxonomy" id="2708020"/>
    <lineage>
        <taxon>Bacteria</taxon>
        <taxon>Pseudomonadati</taxon>
        <taxon>Pseudomonadota</taxon>
        <taxon>Gammaproteobacteria</taxon>
        <taxon>Legionellales</taxon>
        <taxon>Legionellaceae</taxon>
        <taxon>Legionella</taxon>
    </lineage>
</organism>
<proteinExistence type="predicted"/>
<reference evidence="1" key="1">
    <citation type="journal article" date="2020" name="Microbiol. Resour. Announc.">
        <title>Complete Genome Sequence of Novel Psychrotolerant Legionella Strain TUM19329, Isolated from Antarctic Lake Sediment.</title>
        <authorList>
            <person name="Shimada S."/>
            <person name="Nakai R."/>
            <person name="Aoki K."/>
            <person name="Shimoeda N."/>
            <person name="Ohno G."/>
            <person name="Miyazaki Y."/>
            <person name="Kudoh S."/>
            <person name="Imura S."/>
            <person name="Watanabe K."/>
            <person name="Ishii Y."/>
            <person name="Tateda K."/>
        </authorList>
    </citation>
    <scope>NUCLEOTIDE SEQUENCE [LARGE SCALE GENOMIC DNA]</scope>
    <source>
        <strain evidence="1">TUM19329</strain>
    </source>
</reference>
<dbReference type="EMBL" id="AP022839">
    <property type="protein sequence ID" value="BCA94376.1"/>
    <property type="molecule type" value="Genomic_DNA"/>
</dbReference>
<dbReference type="Proteomes" id="UP000502894">
    <property type="component" value="Chromosome"/>
</dbReference>
<keyword evidence="2" id="KW-1185">Reference proteome</keyword>